<dbReference type="OMA" id="PTIWFLE"/>
<feature type="transmembrane region" description="Helical" evidence="1">
    <location>
        <begin position="32"/>
        <end position="50"/>
    </location>
</feature>
<accession>R7UHY6</accession>
<dbReference type="EnsemblMetazoa" id="CapteT23383">
    <property type="protein sequence ID" value="CapteP23383"/>
    <property type="gene ID" value="CapteG23383"/>
</dbReference>
<gene>
    <name evidence="2" type="ORF">CAPTEDRAFT_23383</name>
</gene>
<organism evidence="2">
    <name type="scientific">Capitella teleta</name>
    <name type="common">Polychaete worm</name>
    <dbReference type="NCBI Taxonomy" id="283909"/>
    <lineage>
        <taxon>Eukaryota</taxon>
        <taxon>Metazoa</taxon>
        <taxon>Spiralia</taxon>
        <taxon>Lophotrochozoa</taxon>
        <taxon>Annelida</taxon>
        <taxon>Polychaeta</taxon>
        <taxon>Sedentaria</taxon>
        <taxon>Scolecida</taxon>
        <taxon>Capitellidae</taxon>
        <taxon>Capitella</taxon>
    </lineage>
</organism>
<feature type="transmembrane region" description="Helical" evidence="1">
    <location>
        <begin position="7"/>
        <end position="26"/>
    </location>
</feature>
<dbReference type="AlphaFoldDB" id="R7UHY6"/>
<keyword evidence="1" id="KW-0812">Transmembrane</keyword>
<dbReference type="Pfam" id="PF09772">
    <property type="entry name" value="Tmem26"/>
    <property type="match status" value="1"/>
</dbReference>
<keyword evidence="4" id="KW-1185">Reference proteome</keyword>
<evidence type="ECO:0008006" key="5">
    <source>
        <dbReference type="Google" id="ProtNLM"/>
    </source>
</evidence>
<dbReference type="InterPro" id="IPR019169">
    <property type="entry name" value="Transmembrane_26"/>
</dbReference>
<feature type="transmembrane region" description="Helical" evidence="1">
    <location>
        <begin position="62"/>
        <end position="81"/>
    </location>
</feature>
<sequence length="305" mass="35218">WLVVARAILVRVLFAIHGLVAVWRLHSVTGDGTYWYITLALVGLCAETMVTLYKKMGNEWKWFCPSVFFYLLGIVPPIWFLELDEMEKRITVRNNKGNSSAFVTNQTAEELKATFDGLGVQIRIPLALTSDQWVRAIEQLLLLLLIMGRWMLPKGKLTHDQLSQLLLVYIGTAADIVEFFEAFKEEKVRYNPILCMVILAIWSWSLLQFTMVLTATKVRKDQSGLLPRAFNEYSETCCTPDVYGIVISIFMQDAPFLVLRLLLIFYYGVLSYTNMFFTCKNTLVILLLLYRLVVIQIERYRPSKK</sequence>
<feature type="transmembrane region" description="Helical" evidence="1">
    <location>
        <begin position="164"/>
        <end position="183"/>
    </location>
</feature>
<dbReference type="OrthoDB" id="10042902at2759"/>
<reference evidence="2 4" key="2">
    <citation type="journal article" date="2013" name="Nature">
        <title>Insights into bilaterian evolution from three spiralian genomes.</title>
        <authorList>
            <person name="Simakov O."/>
            <person name="Marletaz F."/>
            <person name="Cho S.J."/>
            <person name="Edsinger-Gonzales E."/>
            <person name="Havlak P."/>
            <person name="Hellsten U."/>
            <person name="Kuo D.H."/>
            <person name="Larsson T."/>
            <person name="Lv J."/>
            <person name="Arendt D."/>
            <person name="Savage R."/>
            <person name="Osoegawa K."/>
            <person name="de Jong P."/>
            <person name="Grimwood J."/>
            <person name="Chapman J.A."/>
            <person name="Shapiro H."/>
            <person name="Aerts A."/>
            <person name="Otillar R.P."/>
            <person name="Terry A.Y."/>
            <person name="Boore J.L."/>
            <person name="Grigoriev I.V."/>
            <person name="Lindberg D.R."/>
            <person name="Seaver E.C."/>
            <person name="Weisblat D.A."/>
            <person name="Putnam N.H."/>
            <person name="Rokhsar D.S."/>
        </authorList>
    </citation>
    <scope>NUCLEOTIDE SEQUENCE</scope>
    <source>
        <strain evidence="2 4">I ESC-2004</strain>
    </source>
</reference>
<reference evidence="3" key="3">
    <citation type="submission" date="2015-06" db="UniProtKB">
        <authorList>
            <consortium name="EnsemblMetazoa"/>
        </authorList>
    </citation>
    <scope>IDENTIFICATION</scope>
</reference>
<feature type="non-terminal residue" evidence="2">
    <location>
        <position position="1"/>
    </location>
</feature>
<reference evidence="4" key="1">
    <citation type="submission" date="2012-12" db="EMBL/GenBank/DDBJ databases">
        <authorList>
            <person name="Hellsten U."/>
            <person name="Grimwood J."/>
            <person name="Chapman J.A."/>
            <person name="Shapiro H."/>
            <person name="Aerts A."/>
            <person name="Otillar R.P."/>
            <person name="Terry A.Y."/>
            <person name="Boore J.L."/>
            <person name="Simakov O."/>
            <person name="Marletaz F."/>
            <person name="Cho S.-J."/>
            <person name="Edsinger-Gonzales E."/>
            <person name="Havlak P."/>
            <person name="Kuo D.-H."/>
            <person name="Larsson T."/>
            <person name="Lv J."/>
            <person name="Arendt D."/>
            <person name="Savage R."/>
            <person name="Osoegawa K."/>
            <person name="de Jong P."/>
            <person name="Lindberg D.R."/>
            <person name="Seaver E.C."/>
            <person name="Weisblat D.A."/>
            <person name="Putnam N.H."/>
            <person name="Grigoriev I.V."/>
            <person name="Rokhsar D.S."/>
        </authorList>
    </citation>
    <scope>NUCLEOTIDE SEQUENCE</scope>
    <source>
        <strain evidence="4">I ESC-2004</strain>
    </source>
</reference>
<evidence type="ECO:0000313" key="4">
    <source>
        <dbReference type="Proteomes" id="UP000014760"/>
    </source>
</evidence>
<dbReference type="Proteomes" id="UP000014760">
    <property type="component" value="Unassembled WGS sequence"/>
</dbReference>
<dbReference type="HOGENOM" id="CLU_032511_0_1_1"/>
<evidence type="ECO:0000313" key="3">
    <source>
        <dbReference type="EnsemblMetazoa" id="CapteP23383"/>
    </source>
</evidence>
<feature type="transmembrane region" description="Helical" evidence="1">
    <location>
        <begin position="189"/>
        <end position="213"/>
    </location>
</feature>
<name>R7UHY6_CAPTE</name>
<feature type="transmembrane region" description="Helical" evidence="1">
    <location>
        <begin position="257"/>
        <end position="277"/>
    </location>
</feature>
<proteinExistence type="predicted"/>
<evidence type="ECO:0000256" key="1">
    <source>
        <dbReference type="SAM" id="Phobius"/>
    </source>
</evidence>
<evidence type="ECO:0000313" key="2">
    <source>
        <dbReference type="EMBL" id="ELU06154.1"/>
    </source>
</evidence>
<keyword evidence="1" id="KW-0472">Membrane</keyword>
<dbReference type="PANTHER" id="PTHR22168:SF8">
    <property type="entry name" value="TRANSMEMBRANE PROTEIN 26"/>
    <property type="match status" value="1"/>
</dbReference>
<feature type="non-terminal residue" evidence="2">
    <location>
        <position position="305"/>
    </location>
</feature>
<dbReference type="PANTHER" id="PTHR22168">
    <property type="entry name" value="TMEM26 PROTEIN"/>
    <property type="match status" value="1"/>
</dbReference>
<protein>
    <recommendedName>
        <fullName evidence="5">Transmembrane protein 26</fullName>
    </recommendedName>
</protein>
<keyword evidence="1" id="KW-1133">Transmembrane helix</keyword>
<dbReference type="EMBL" id="KB300949">
    <property type="protein sequence ID" value="ELU06154.1"/>
    <property type="molecule type" value="Genomic_DNA"/>
</dbReference>
<dbReference type="EMBL" id="AMQN01001274">
    <property type="status" value="NOT_ANNOTATED_CDS"/>
    <property type="molecule type" value="Genomic_DNA"/>
</dbReference>